<dbReference type="AlphaFoldDB" id="A0A8S1RR88"/>
<dbReference type="EMBL" id="CAJJDN010000275">
    <property type="protein sequence ID" value="CAD8130306.1"/>
    <property type="molecule type" value="Genomic_DNA"/>
</dbReference>
<sequence length="159" mass="19293">MNQTLFENWITNQLNQNEDTQKTKIKKEKKKYKSKEYQQNQKDMNELETLFSQLTLSDKNQKQQQMVKIDFEQFSDISKVYDEEFLKWILSQFRLLFSQRKVNSISSKLDFLFNLLFDEEEIKFLEQGICSRLGLDNDSFNLQEQKIFLKNIFKNIFEV</sequence>
<evidence type="ECO:0000313" key="1">
    <source>
        <dbReference type="EMBL" id="CAD8130306.1"/>
    </source>
</evidence>
<protein>
    <submittedName>
        <fullName evidence="1">Uncharacterized protein</fullName>
    </submittedName>
</protein>
<dbReference type="Proteomes" id="UP000692954">
    <property type="component" value="Unassembled WGS sequence"/>
</dbReference>
<organism evidence="1 2">
    <name type="scientific">Paramecium sonneborni</name>
    <dbReference type="NCBI Taxonomy" id="65129"/>
    <lineage>
        <taxon>Eukaryota</taxon>
        <taxon>Sar</taxon>
        <taxon>Alveolata</taxon>
        <taxon>Ciliophora</taxon>
        <taxon>Intramacronucleata</taxon>
        <taxon>Oligohymenophorea</taxon>
        <taxon>Peniculida</taxon>
        <taxon>Parameciidae</taxon>
        <taxon>Paramecium</taxon>
    </lineage>
</organism>
<accession>A0A8S1RR88</accession>
<evidence type="ECO:0000313" key="2">
    <source>
        <dbReference type="Proteomes" id="UP000692954"/>
    </source>
</evidence>
<name>A0A8S1RR88_9CILI</name>
<proteinExistence type="predicted"/>
<comment type="caution">
    <text evidence="1">The sequence shown here is derived from an EMBL/GenBank/DDBJ whole genome shotgun (WGS) entry which is preliminary data.</text>
</comment>
<gene>
    <name evidence="1" type="ORF">PSON_ATCC_30995.1.T2750017</name>
</gene>
<reference evidence="1" key="1">
    <citation type="submission" date="2021-01" db="EMBL/GenBank/DDBJ databases">
        <authorList>
            <consortium name="Genoscope - CEA"/>
            <person name="William W."/>
        </authorList>
    </citation>
    <scope>NUCLEOTIDE SEQUENCE</scope>
</reference>
<keyword evidence="2" id="KW-1185">Reference proteome</keyword>